<dbReference type="Proteomes" id="UP000076079">
    <property type="component" value="Chromosome"/>
</dbReference>
<evidence type="ECO:0000313" key="3">
    <source>
        <dbReference type="Proteomes" id="UP000076079"/>
    </source>
</evidence>
<evidence type="ECO:0000256" key="1">
    <source>
        <dbReference type="SAM" id="MobiDB-lite"/>
    </source>
</evidence>
<dbReference type="KEGG" id="abac:LuPra_06079"/>
<sequence>MKPMPARRNHGPTQYVRAEQGHHGDSLPTVEPVAGSKEDPNGAGNLDLKTTMISLMPCPNCSGPGKKGESLRTWIAHSLHDRHRVRVGTITVAEQTGDF</sequence>
<evidence type="ECO:0000313" key="2">
    <source>
        <dbReference type="EMBL" id="AMY12797.1"/>
    </source>
</evidence>
<feature type="compositionally biased region" description="Basic residues" evidence="1">
    <location>
        <begin position="1"/>
        <end position="10"/>
    </location>
</feature>
<organism evidence="2 3">
    <name type="scientific">Luteitalea pratensis</name>
    <dbReference type="NCBI Taxonomy" id="1855912"/>
    <lineage>
        <taxon>Bacteria</taxon>
        <taxon>Pseudomonadati</taxon>
        <taxon>Acidobacteriota</taxon>
        <taxon>Vicinamibacteria</taxon>
        <taxon>Vicinamibacterales</taxon>
        <taxon>Vicinamibacteraceae</taxon>
        <taxon>Luteitalea</taxon>
    </lineage>
</organism>
<name>A0A143PVL8_LUTPR</name>
<reference evidence="3" key="2">
    <citation type="submission" date="2016-04" db="EMBL/GenBank/DDBJ databases">
        <title>First Complete Genome Sequence of a Subdivision 6 Acidobacterium.</title>
        <authorList>
            <person name="Huang S."/>
            <person name="Vieira S."/>
            <person name="Bunk B."/>
            <person name="Riedel T."/>
            <person name="Sproeer C."/>
            <person name="Overmann J."/>
        </authorList>
    </citation>
    <scope>NUCLEOTIDE SEQUENCE [LARGE SCALE GENOMIC DNA]</scope>
    <source>
        <strain evidence="3">DSM 100886 HEG_-6_39</strain>
    </source>
</reference>
<dbReference type="EMBL" id="CP015136">
    <property type="protein sequence ID" value="AMY12797.1"/>
    <property type="molecule type" value="Genomic_DNA"/>
</dbReference>
<proteinExistence type="predicted"/>
<keyword evidence="3" id="KW-1185">Reference proteome</keyword>
<feature type="region of interest" description="Disordered" evidence="1">
    <location>
        <begin position="1"/>
        <end position="47"/>
    </location>
</feature>
<protein>
    <submittedName>
        <fullName evidence="2">Uncharacterized protein</fullName>
    </submittedName>
</protein>
<reference evidence="2 3" key="1">
    <citation type="journal article" date="2016" name="Genome Announc.">
        <title>First Complete Genome Sequence of a Subdivision 6 Acidobacterium Strain.</title>
        <authorList>
            <person name="Huang S."/>
            <person name="Vieira S."/>
            <person name="Bunk B."/>
            <person name="Riedel T."/>
            <person name="Sproer C."/>
            <person name="Overmann J."/>
        </authorList>
    </citation>
    <scope>NUCLEOTIDE SEQUENCE [LARGE SCALE GENOMIC DNA]</scope>
    <source>
        <strain evidence="3">DSM 100886 HEG_-6_39</strain>
    </source>
</reference>
<gene>
    <name evidence="2" type="ORF">LuPra_06079</name>
</gene>
<dbReference type="AlphaFoldDB" id="A0A143PVL8"/>
<accession>A0A143PVL8</accession>